<dbReference type="PROSITE" id="PS50075">
    <property type="entry name" value="CARRIER"/>
    <property type="match status" value="1"/>
</dbReference>
<dbReference type="Proteomes" id="UP000644020">
    <property type="component" value="Unassembled WGS sequence"/>
</dbReference>
<dbReference type="AlphaFoldDB" id="A0A918SYE7"/>
<name>A0A918SYE7_9ACTN</name>
<evidence type="ECO:0000313" key="3">
    <source>
        <dbReference type="Proteomes" id="UP000644020"/>
    </source>
</evidence>
<dbReference type="Pfam" id="PF00550">
    <property type="entry name" value="PP-binding"/>
    <property type="match status" value="1"/>
</dbReference>
<evidence type="ECO:0000313" key="2">
    <source>
        <dbReference type="EMBL" id="GHA76092.1"/>
    </source>
</evidence>
<dbReference type="SUPFAM" id="SSF47336">
    <property type="entry name" value="ACP-like"/>
    <property type="match status" value="1"/>
</dbReference>
<sequence length="93" mass="10517">MDARRTRAEIEDDLRKVIAEIFPHQTVELDTTTPLFNGGLSLNSTQMIELTLAFETFYDIELEPELLTTENFATLGSLSELLEELLDDEVSPV</sequence>
<keyword evidence="3" id="KW-1185">Reference proteome</keyword>
<reference evidence="2" key="1">
    <citation type="journal article" date="2014" name="Int. J. Syst. Evol. Microbiol.">
        <title>Complete genome sequence of Corynebacterium casei LMG S-19264T (=DSM 44701T), isolated from a smear-ripened cheese.</title>
        <authorList>
            <consortium name="US DOE Joint Genome Institute (JGI-PGF)"/>
            <person name="Walter F."/>
            <person name="Albersmeier A."/>
            <person name="Kalinowski J."/>
            <person name="Ruckert C."/>
        </authorList>
    </citation>
    <scope>NUCLEOTIDE SEQUENCE</scope>
    <source>
        <strain evidence="2">JCM 4518</strain>
    </source>
</reference>
<protein>
    <recommendedName>
        <fullName evidence="1">Carrier domain-containing protein</fullName>
    </recommendedName>
</protein>
<organism evidence="2 3">
    <name type="scientific">Streptomyces termitum</name>
    <dbReference type="NCBI Taxonomy" id="67368"/>
    <lineage>
        <taxon>Bacteria</taxon>
        <taxon>Bacillati</taxon>
        <taxon>Actinomycetota</taxon>
        <taxon>Actinomycetes</taxon>
        <taxon>Kitasatosporales</taxon>
        <taxon>Streptomycetaceae</taxon>
        <taxon>Streptomyces</taxon>
    </lineage>
</organism>
<evidence type="ECO:0000259" key="1">
    <source>
        <dbReference type="PROSITE" id="PS50075"/>
    </source>
</evidence>
<dbReference type="InterPro" id="IPR036736">
    <property type="entry name" value="ACP-like_sf"/>
</dbReference>
<comment type="caution">
    <text evidence="2">The sequence shown here is derived from an EMBL/GenBank/DDBJ whole genome shotgun (WGS) entry which is preliminary data.</text>
</comment>
<dbReference type="EMBL" id="BMUL01000004">
    <property type="protein sequence ID" value="GHA76092.1"/>
    <property type="molecule type" value="Genomic_DNA"/>
</dbReference>
<dbReference type="InterPro" id="IPR009081">
    <property type="entry name" value="PP-bd_ACP"/>
</dbReference>
<reference evidence="2" key="2">
    <citation type="submission" date="2020-09" db="EMBL/GenBank/DDBJ databases">
        <authorList>
            <person name="Sun Q."/>
            <person name="Ohkuma M."/>
        </authorList>
    </citation>
    <scope>NUCLEOTIDE SEQUENCE</scope>
    <source>
        <strain evidence="2">JCM 4518</strain>
    </source>
</reference>
<gene>
    <name evidence="2" type="ORF">GCM10010305_18570</name>
</gene>
<proteinExistence type="predicted"/>
<dbReference type="RefSeq" id="WP_189976104.1">
    <property type="nucleotide sequence ID" value="NZ_BMUL01000004.1"/>
</dbReference>
<feature type="domain" description="Carrier" evidence="1">
    <location>
        <begin position="5"/>
        <end position="86"/>
    </location>
</feature>
<dbReference type="Gene3D" id="1.10.1200.10">
    <property type="entry name" value="ACP-like"/>
    <property type="match status" value="1"/>
</dbReference>
<accession>A0A918SYE7</accession>